<evidence type="ECO:0000313" key="8">
    <source>
        <dbReference type="EMBL" id="AQS79162.1"/>
    </source>
</evidence>
<dbReference type="Proteomes" id="UP000243553">
    <property type="component" value="Segment"/>
</dbReference>
<keyword evidence="4" id="KW-0863">Zinc-finger</keyword>
<dbReference type="GO" id="GO:0008270">
    <property type="term" value="F:zinc ion binding"/>
    <property type="evidence" value="ECO:0007669"/>
    <property type="project" value="UniProtKB-KW"/>
</dbReference>
<proteinExistence type="inferred from homology"/>
<dbReference type="GO" id="GO:0006355">
    <property type="term" value="P:regulation of DNA-templated transcription"/>
    <property type="evidence" value="ECO:0007669"/>
    <property type="project" value="InterPro"/>
</dbReference>
<feature type="region of interest" description="Disordered" evidence="7">
    <location>
        <begin position="101"/>
        <end position="208"/>
    </location>
</feature>
<keyword evidence="5" id="KW-0862">Zinc</keyword>
<evidence type="ECO:0000256" key="1">
    <source>
        <dbReference type="ARBA" id="ARBA00004192"/>
    </source>
</evidence>
<evidence type="ECO:0000256" key="7">
    <source>
        <dbReference type="SAM" id="MobiDB-lite"/>
    </source>
</evidence>
<dbReference type="GO" id="GO:0030430">
    <property type="term" value="C:host cell cytoplasm"/>
    <property type="evidence" value="ECO:0007669"/>
    <property type="project" value="UniProtKB-SubCell"/>
</dbReference>
<dbReference type="GeneID" id="32707781"/>
<evidence type="ECO:0000256" key="6">
    <source>
        <dbReference type="ARBA" id="ARBA00022884"/>
    </source>
</evidence>
<evidence type="ECO:0000313" key="9">
    <source>
        <dbReference type="Proteomes" id="UP000243553"/>
    </source>
</evidence>
<feature type="compositionally biased region" description="Basic residues" evidence="7">
    <location>
        <begin position="192"/>
        <end position="204"/>
    </location>
</feature>
<evidence type="ECO:0000256" key="5">
    <source>
        <dbReference type="ARBA" id="ARBA00022833"/>
    </source>
</evidence>
<feature type="region of interest" description="Disordered" evidence="7">
    <location>
        <begin position="1"/>
        <end position="87"/>
    </location>
</feature>
<keyword evidence="6" id="KW-0694">RNA-binding</keyword>
<accession>A0A1S6JLK7</accession>
<protein>
    <submittedName>
        <fullName evidence="8">Multifunctional expression regulator</fullName>
    </submittedName>
</protein>
<keyword evidence="3" id="KW-0479">Metal-binding</keyword>
<feature type="compositionally biased region" description="Acidic residues" evidence="7">
    <location>
        <begin position="48"/>
        <end position="65"/>
    </location>
</feature>
<feature type="compositionally biased region" description="Basic and acidic residues" evidence="7">
    <location>
        <begin position="172"/>
        <end position="181"/>
    </location>
</feature>
<feature type="compositionally biased region" description="Low complexity" evidence="7">
    <location>
        <begin position="182"/>
        <end position="191"/>
    </location>
</feature>
<organism evidence="8 9">
    <name type="scientific">Herpesvirus ateles type 1 (strain Lennette)</name>
    <dbReference type="NCBI Taxonomy" id="35243"/>
    <lineage>
        <taxon>Viruses</taxon>
        <taxon>Duplodnaviria</taxon>
        <taxon>Heunggongvirae</taxon>
        <taxon>Peploviricota</taxon>
        <taxon>Herviviricetes</taxon>
        <taxon>Herpesvirales</taxon>
        <taxon>Orthoherpesviridae</taxon>
        <taxon>Alphaherpesvirinae</taxon>
        <taxon>Simplexvirus</taxon>
        <taxon>Simplexvirus atelinealpha1</taxon>
    </lineage>
</organism>
<evidence type="ECO:0000256" key="4">
    <source>
        <dbReference type="ARBA" id="ARBA00022771"/>
    </source>
</evidence>
<evidence type="ECO:0000256" key="3">
    <source>
        <dbReference type="ARBA" id="ARBA00022723"/>
    </source>
</evidence>
<comment type="subcellular location">
    <subcellularLocation>
        <location evidence="1">Host cytoplasm</location>
    </subcellularLocation>
</comment>
<name>A0A1S6JLK7_HSVA1</name>
<dbReference type="InterPro" id="IPR008648">
    <property type="entry name" value="ICP27-like"/>
</dbReference>
<dbReference type="Pfam" id="PF05459">
    <property type="entry name" value="Herpes_UL69"/>
    <property type="match status" value="1"/>
</dbReference>
<comment type="similarity">
    <text evidence="2">Belongs to the HHV-1 ICP27 protein family.</text>
</comment>
<dbReference type="RefSeq" id="YP_009361884.1">
    <property type="nucleotide sequence ID" value="NC_034446.1"/>
</dbReference>
<evidence type="ECO:0000256" key="2">
    <source>
        <dbReference type="ARBA" id="ARBA00008477"/>
    </source>
</evidence>
<feature type="compositionally biased region" description="Basic residues" evidence="7">
    <location>
        <begin position="149"/>
        <end position="162"/>
    </location>
</feature>
<sequence>MDKQQQYLDLGLDLSDSDLDCDESAPPAAAPAMDRRSPSLDSVSSVDMPDDSDSSDGSESSDDADAEPRMDLATGPPSPAATHLRSVVMAPLESEAARLARLRLSERAPPSGPVAAKRPWSGSGDGDRPARRPRGASGPDSGPRDDRPPRRRGGRRRNRRRAAAAAAAEDQPAPKRSREEAASATTAAAGRPGHRSQGRSHRGGARPQADLRDVLRSGRPAAAAPPCDPSDALRPNVLNSLETLASRVSADRIGASFDASAAIMRDPFAGGPFDAPGNPWAPALAPAQGPHEPEKRRMSWEALLANGPLLHRLFEEQPRPAAAARALRECVLRNENLIEGLASADETLSWCKMCLCRGLPVRTRDPIVATAGAVLANLRLRLGPFMRCYMRSRGSLTLDDICARRCLADARDVTSFTFIALARIAHCVAQGRAEVPRGALGVSAGETMDFYTPGACMAGAIEMLDTHRHECGSYACRLTASHTLVPVYNHGKYFYCNMLF</sequence>
<keyword evidence="9" id="KW-1185">Reference proteome</keyword>
<dbReference type="KEGG" id="vg:32707781"/>
<organismHost>
    <name type="scientific">Ateles</name>
    <dbReference type="NCBI Taxonomy" id="9506"/>
</organismHost>
<gene>
    <name evidence="8" type="primary">UL54</name>
</gene>
<reference evidence="8 9" key="1">
    <citation type="journal article" date="2017" name="Arch. Virol.">
        <title>Sequence of the ateline alphaherpesvirus 1 (HVA1) genome.</title>
        <authorList>
            <person name="Eberle R."/>
            <person name="Black D.H."/>
        </authorList>
    </citation>
    <scope>NUCLEOTIDE SEQUENCE [LARGE SCALE GENOMIC DNA]</scope>
    <source>
        <strain evidence="8">Lennette</strain>
    </source>
</reference>
<dbReference type="EMBL" id="KY385637">
    <property type="protein sequence ID" value="AQS79162.1"/>
    <property type="molecule type" value="Genomic_DNA"/>
</dbReference>
<dbReference type="GO" id="GO:0003723">
    <property type="term" value="F:RNA binding"/>
    <property type="evidence" value="ECO:0007669"/>
    <property type="project" value="UniProtKB-KW"/>
</dbReference>